<dbReference type="InterPro" id="IPR000792">
    <property type="entry name" value="Tscrpt_reg_LuxR_C"/>
</dbReference>
<dbReference type="PANTHER" id="PTHR43214">
    <property type="entry name" value="TWO-COMPONENT RESPONSE REGULATOR"/>
    <property type="match status" value="1"/>
</dbReference>
<accession>A0A2D1U5Q5</accession>
<dbReference type="KEGG" id="pgs:CPT03_10745"/>
<name>A0A2D1U5Q5_9SPHI</name>
<dbReference type="AlphaFoldDB" id="A0A2D1U5Q5"/>
<evidence type="ECO:0000256" key="1">
    <source>
        <dbReference type="ARBA" id="ARBA00022553"/>
    </source>
</evidence>
<dbReference type="SMART" id="SM00448">
    <property type="entry name" value="REC"/>
    <property type="match status" value="1"/>
</dbReference>
<keyword evidence="2" id="KW-0805">Transcription regulation</keyword>
<evidence type="ECO:0000256" key="5">
    <source>
        <dbReference type="PROSITE-ProRule" id="PRU00169"/>
    </source>
</evidence>
<dbReference type="RefSeq" id="WP_099438856.1">
    <property type="nucleotide sequence ID" value="NZ_CP024091.1"/>
</dbReference>
<dbReference type="InterPro" id="IPR058245">
    <property type="entry name" value="NreC/VraR/RcsB-like_REC"/>
</dbReference>
<evidence type="ECO:0000256" key="2">
    <source>
        <dbReference type="ARBA" id="ARBA00023015"/>
    </source>
</evidence>
<reference evidence="8 9" key="1">
    <citation type="submission" date="2017-10" db="EMBL/GenBank/DDBJ databases">
        <title>Whole genome of Pedobacter ginsengisoli T01R-27 isolated from tomato rhizosphere.</title>
        <authorList>
            <person name="Weon H.-Y."/>
            <person name="Lee S.A."/>
            <person name="Sang M.K."/>
            <person name="Song J."/>
        </authorList>
    </citation>
    <scope>NUCLEOTIDE SEQUENCE [LARGE SCALE GENOMIC DNA]</scope>
    <source>
        <strain evidence="8 9">T01R-27</strain>
    </source>
</reference>
<feature type="domain" description="Response regulatory" evidence="7">
    <location>
        <begin position="4"/>
        <end position="120"/>
    </location>
</feature>
<keyword evidence="9" id="KW-1185">Reference proteome</keyword>
<dbReference type="SUPFAM" id="SSF52172">
    <property type="entry name" value="CheY-like"/>
    <property type="match status" value="1"/>
</dbReference>
<dbReference type="GO" id="GO:0003677">
    <property type="term" value="F:DNA binding"/>
    <property type="evidence" value="ECO:0007669"/>
    <property type="project" value="UniProtKB-KW"/>
</dbReference>
<dbReference type="InterPro" id="IPR016032">
    <property type="entry name" value="Sig_transdc_resp-reg_C-effctor"/>
</dbReference>
<dbReference type="Gene3D" id="3.40.50.2300">
    <property type="match status" value="1"/>
</dbReference>
<dbReference type="CDD" id="cd17535">
    <property type="entry name" value="REC_NarL-like"/>
    <property type="match status" value="1"/>
</dbReference>
<dbReference type="PROSITE" id="PS50043">
    <property type="entry name" value="HTH_LUXR_2"/>
    <property type="match status" value="1"/>
</dbReference>
<dbReference type="EMBL" id="CP024091">
    <property type="protein sequence ID" value="ATP56923.1"/>
    <property type="molecule type" value="Genomic_DNA"/>
</dbReference>
<dbReference type="CDD" id="cd06170">
    <property type="entry name" value="LuxR_C_like"/>
    <property type="match status" value="1"/>
</dbReference>
<dbReference type="Proteomes" id="UP000223749">
    <property type="component" value="Chromosome"/>
</dbReference>
<evidence type="ECO:0000313" key="9">
    <source>
        <dbReference type="Proteomes" id="UP000223749"/>
    </source>
</evidence>
<dbReference type="PRINTS" id="PR00038">
    <property type="entry name" value="HTHLUXR"/>
</dbReference>
<dbReference type="PROSITE" id="PS50110">
    <property type="entry name" value="RESPONSE_REGULATORY"/>
    <property type="match status" value="1"/>
</dbReference>
<dbReference type="PANTHER" id="PTHR43214:SF41">
    <property type="entry name" value="NITRATE_NITRITE RESPONSE REGULATOR PROTEIN NARP"/>
    <property type="match status" value="1"/>
</dbReference>
<evidence type="ECO:0000256" key="4">
    <source>
        <dbReference type="ARBA" id="ARBA00023163"/>
    </source>
</evidence>
<dbReference type="GO" id="GO:0006355">
    <property type="term" value="P:regulation of DNA-templated transcription"/>
    <property type="evidence" value="ECO:0007669"/>
    <property type="project" value="InterPro"/>
</dbReference>
<evidence type="ECO:0000256" key="3">
    <source>
        <dbReference type="ARBA" id="ARBA00023125"/>
    </source>
</evidence>
<dbReference type="OrthoDB" id="9797341at2"/>
<evidence type="ECO:0000259" key="6">
    <source>
        <dbReference type="PROSITE" id="PS50043"/>
    </source>
</evidence>
<evidence type="ECO:0000259" key="7">
    <source>
        <dbReference type="PROSITE" id="PS50110"/>
    </source>
</evidence>
<dbReference type="SMART" id="SM00421">
    <property type="entry name" value="HTH_LUXR"/>
    <property type="match status" value="1"/>
</dbReference>
<organism evidence="8 9">
    <name type="scientific">Pedobacter ginsengisoli</name>
    <dbReference type="NCBI Taxonomy" id="363852"/>
    <lineage>
        <taxon>Bacteria</taxon>
        <taxon>Pseudomonadati</taxon>
        <taxon>Bacteroidota</taxon>
        <taxon>Sphingobacteriia</taxon>
        <taxon>Sphingobacteriales</taxon>
        <taxon>Sphingobacteriaceae</taxon>
        <taxon>Pedobacter</taxon>
    </lineage>
</organism>
<dbReference type="SUPFAM" id="SSF46894">
    <property type="entry name" value="C-terminal effector domain of the bipartite response regulators"/>
    <property type="match status" value="1"/>
</dbReference>
<dbReference type="PROSITE" id="PS00622">
    <property type="entry name" value="HTH_LUXR_1"/>
    <property type="match status" value="1"/>
</dbReference>
<feature type="domain" description="HTH luxR-type" evidence="6">
    <location>
        <begin position="137"/>
        <end position="202"/>
    </location>
</feature>
<dbReference type="InterPro" id="IPR001789">
    <property type="entry name" value="Sig_transdc_resp-reg_receiver"/>
</dbReference>
<dbReference type="Pfam" id="PF00072">
    <property type="entry name" value="Response_reg"/>
    <property type="match status" value="1"/>
</dbReference>
<dbReference type="GO" id="GO:0000160">
    <property type="term" value="P:phosphorelay signal transduction system"/>
    <property type="evidence" value="ECO:0007669"/>
    <property type="project" value="InterPro"/>
</dbReference>
<evidence type="ECO:0000313" key="8">
    <source>
        <dbReference type="EMBL" id="ATP56923.1"/>
    </source>
</evidence>
<keyword evidence="3 8" id="KW-0238">DNA-binding</keyword>
<dbReference type="Pfam" id="PF00196">
    <property type="entry name" value="GerE"/>
    <property type="match status" value="1"/>
</dbReference>
<dbReference type="InterPro" id="IPR011006">
    <property type="entry name" value="CheY-like_superfamily"/>
</dbReference>
<protein>
    <submittedName>
        <fullName evidence="8">DNA-binding response regulator</fullName>
    </submittedName>
</protein>
<sequence>MKVGVFVVDDHYMVIEGIRYLLQNEKTLDWMGHATNAESCLSFLKLHEPDVILMDVNLPDKSGIDLCKEVKQLYPSVAVLGLSTFNQQAIIKNMIDNGALGYVLKNATKEELMEAISSVLKGKTYYSLEVLSSLRQPVPNQLLITRREKEVLLLIAEGLTNAEISEKLFISIPTVNTHRKSLLEKFEVKNTAMLIGKAIKLGLA</sequence>
<dbReference type="InterPro" id="IPR039420">
    <property type="entry name" value="WalR-like"/>
</dbReference>
<gene>
    <name evidence="8" type="ORF">CPT03_10745</name>
</gene>
<proteinExistence type="predicted"/>
<keyword evidence="1 5" id="KW-0597">Phosphoprotein</keyword>
<feature type="modified residue" description="4-aspartylphosphate" evidence="5">
    <location>
        <position position="55"/>
    </location>
</feature>
<keyword evidence="4" id="KW-0804">Transcription</keyword>